<dbReference type="Pfam" id="PF09685">
    <property type="entry name" value="MamF_MmsF"/>
    <property type="match status" value="1"/>
</dbReference>
<keyword evidence="2 5" id="KW-0812">Transmembrane</keyword>
<feature type="transmembrane region" description="Helical" evidence="5">
    <location>
        <begin position="62"/>
        <end position="94"/>
    </location>
</feature>
<evidence type="ECO:0000256" key="5">
    <source>
        <dbReference type="SAM" id="Phobius"/>
    </source>
</evidence>
<keyword evidence="3 5" id="KW-1133">Transmembrane helix</keyword>
<comment type="caution">
    <text evidence="6">The sequence shown here is derived from an EMBL/GenBank/DDBJ whole genome shotgun (WGS) entry which is preliminary data.</text>
</comment>
<evidence type="ECO:0000313" key="6">
    <source>
        <dbReference type="EMBL" id="MFC4701377.1"/>
    </source>
</evidence>
<feature type="transmembrane region" description="Helical" evidence="5">
    <location>
        <begin position="20"/>
        <end position="42"/>
    </location>
</feature>
<organism evidence="6 7">
    <name type="scientific">Glaciecola siphonariae</name>
    <dbReference type="NCBI Taxonomy" id="521012"/>
    <lineage>
        <taxon>Bacteria</taxon>
        <taxon>Pseudomonadati</taxon>
        <taxon>Pseudomonadota</taxon>
        <taxon>Gammaproteobacteria</taxon>
        <taxon>Alteromonadales</taxon>
        <taxon>Alteromonadaceae</taxon>
        <taxon>Glaciecola</taxon>
    </lineage>
</organism>
<evidence type="ECO:0000256" key="4">
    <source>
        <dbReference type="ARBA" id="ARBA00023136"/>
    </source>
</evidence>
<dbReference type="InterPro" id="IPR019109">
    <property type="entry name" value="MamF_MmsF"/>
</dbReference>
<evidence type="ECO:0000256" key="2">
    <source>
        <dbReference type="ARBA" id="ARBA00022692"/>
    </source>
</evidence>
<keyword evidence="4 5" id="KW-0472">Membrane</keyword>
<dbReference type="RefSeq" id="WP_382409804.1">
    <property type="nucleotide sequence ID" value="NZ_JBHSGU010000009.1"/>
</dbReference>
<proteinExistence type="predicted"/>
<protein>
    <submittedName>
        <fullName evidence="6">DUF4870 family protein</fullName>
    </submittedName>
</protein>
<evidence type="ECO:0000256" key="1">
    <source>
        <dbReference type="ARBA" id="ARBA00004141"/>
    </source>
</evidence>
<evidence type="ECO:0000256" key="3">
    <source>
        <dbReference type="ARBA" id="ARBA00022989"/>
    </source>
</evidence>
<dbReference type="Proteomes" id="UP001595897">
    <property type="component" value="Unassembled WGS sequence"/>
</dbReference>
<accession>A0ABV9LY05</accession>
<reference evidence="7" key="1">
    <citation type="journal article" date="2019" name="Int. J. Syst. Evol. Microbiol.">
        <title>The Global Catalogue of Microorganisms (GCM) 10K type strain sequencing project: providing services to taxonomists for standard genome sequencing and annotation.</title>
        <authorList>
            <consortium name="The Broad Institute Genomics Platform"/>
            <consortium name="The Broad Institute Genome Sequencing Center for Infectious Disease"/>
            <person name="Wu L."/>
            <person name="Ma J."/>
        </authorList>
    </citation>
    <scope>NUCLEOTIDE SEQUENCE [LARGE SCALE GENOMIC DNA]</scope>
    <source>
        <strain evidence="7">KACC 12507</strain>
    </source>
</reference>
<name>A0ABV9LY05_9ALTE</name>
<dbReference type="EMBL" id="JBHSGU010000009">
    <property type="protein sequence ID" value="MFC4701377.1"/>
    <property type="molecule type" value="Genomic_DNA"/>
</dbReference>
<comment type="subcellular location">
    <subcellularLocation>
        <location evidence="1">Membrane</location>
        <topology evidence="1">Multi-pass membrane protein</topology>
    </subcellularLocation>
</comment>
<gene>
    <name evidence="6" type="ORF">ACFO4O_14500</name>
</gene>
<keyword evidence="7" id="KW-1185">Reference proteome</keyword>
<evidence type="ECO:0000313" key="7">
    <source>
        <dbReference type="Proteomes" id="UP001595897"/>
    </source>
</evidence>
<sequence>MTDPVLETKDDTSSMAKLVYILYLASIIVGLTGIIGVVIAYIKKNDSPEWLRSHFQFQIRTFWIGFLYIFIGSLLMLVLVGYLVLIFFVVWLIIRSVKGFLLIDKKQAHPNPTSWFF</sequence>